<dbReference type="Pfam" id="PF00440">
    <property type="entry name" value="TetR_N"/>
    <property type="match status" value="1"/>
</dbReference>
<evidence type="ECO:0000313" key="7">
    <source>
        <dbReference type="Proteomes" id="UP000245252"/>
    </source>
</evidence>
<protein>
    <submittedName>
        <fullName evidence="6">TetR/AcrR family transcriptional regulator</fullName>
    </submittedName>
</protein>
<proteinExistence type="predicted"/>
<name>A0A2U2DVK0_9HYPH</name>
<dbReference type="RefSeq" id="WP_109457457.1">
    <property type="nucleotide sequence ID" value="NZ_QFBC01000002.1"/>
</dbReference>
<dbReference type="FunFam" id="1.10.10.60:FF:000141">
    <property type="entry name" value="TetR family transcriptional regulator"/>
    <property type="match status" value="1"/>
</dbReference>
<reference evidence="6 7" key="1">
    <citation type="submission" date="2018-05" db="EMBL/GenBank/DDBJ databases">
        <title>The draft genome of strain NS-104.</title>
        <authorList>
            <person name="Hang P."/>
            <person name="Jiang J."/>
        </authorList>
    </citation>
    <scope>NUCLEOTIDE SEQUENCE [LARGE SCALE GENOMIC DNA]</scope>
    <source>
        <strain evidence="6 7">NS-104</strain>
    </source>
</reference>
<dbReference type="Gene3D" id="1.10.357.10">
    <property type="entry name" value="Tetracycline Repressor, domain 2"/>
    <property type="match status" value="1"/>
</dbReference>
<comment type="caution">
    <text evidence="6">The sequence shown here is derived from an EMBL/GenBank/DDBJ whole genome shotgun (WGS) entry which is preliminary data.</text>
</comment>
<dbReference type="GO" id="GO:0003700">
    <property type="term" value="F:DNA-binding transcription factor activity"/>
    <property type="evidence" value="ECO:0007669"/>
    <property type="project" value="TreeGrafter"/>
</dbReference>
<keyword evidence="3" id="KW-0804">Transcription</keyword>
<dbReference type="Proteomes" id="UP000245252">
    <property type="component" value="Unassembled WGS sequence"/>
</dbReference>
<accession>A0A2U2DVK0</accession>
<keyword evidence="1" id="KW-0805">Transcription regulation</keyword>
<dbReference type="InterPro" id="IPR009057">
    <property type="entry name" value="Homeodomain-like_sf"/>
</dbReference>
<dbReference type="InterPro" id="IPR001647">
    <property type="entry name" value="HTH_TetR"/>
</dbReference>
<evidence type="ECO:0000256" key="4">
    <source>
        <dbReference type="PROSITE-ProRule" id="PRU00335"/>
    </source>
</evidence>
<evidence type="ECO:0000256" key="2">
    <source>
        <dbReference type="ARBA" id="ARBA00023125"/>
    </source>
</evidence>
<dbReference type="InterPro" id="IPR011075">
    <property type="entry name" value="TetR_C"/>
</dbReference>
<evidence type="ECO:0000259" key="5">
    <source>
        <dbReference type="PROSITE" id="PS50977"/>
    </source>
</evidence>
<dbReference type="PANTHER" id="PTHR30055">
    <property type="entry name" value="HTH-TYPE TRANSCRIPTIONAL REGULATOR RUTR"/>
    <property type="match status" value="1"/>
</dbReference>
<evidence type="ECO:0000313" key="6">
    <source>
        <dbReference type="EMBL" id="PWE57353.1"/>
    </source>
</evidence>
<feature type="DNA-binding region" description="H-T-H motif" evidence="4">
    <location>
        <begin position="35"/>
        <end position="54"/>
    </location>
</feature>
<dbReference type="Pfam" id="PF16859">
    <property type="entry name" value="TetR_C_11"/>
    <property type="match status" value="1"/>
</dbReference>
<dbReference type="PRINTS" id="PR00455">
    <property type="entry name" value="HTHTETR"/>
</dbReference>
<gene>
    <name evidence="6" type="ORF">DEM27_06895</name>
</gene>
<evidence type="ECO:0000256" key="1">
    <source>
        <dbReference type="ARBA" id="ARBA00023015"/>
    </source>
</evidence>
<dbReference type="EMBL" id="QFBC01000002">
    <property type="protein sequence ID" value="PWE57353.1"/>
    <property type="molecule type" value="Genomic_DNA"/>
</dbReference>
<keyword evidence="7" id="KW-1185">Reference proteome</keyword>
<dbReference type="OrthoDB" id="7185252at2"/>
<dbReference type="PANTHER" id="PTHR30055:SF223">
    <property type="entry name" value="HTH-TYPE TRANSCRIPTIONAL REGULATOR UIDR"/>
    <property type="match status" value="1"/>
</dbReference>
<dbReference type="SUPFAM" id="SSF48498">
    <property type="entry name" value="Tetracyclin repressor-like, C-terminal domain"/>
    <property type="match status" value="1"/>
</dbReference>
<organism evidence="6 7">
    <name type="scientific">Metarhizobium album</name>
    <dbReference type="NCBI Taxonomy" id="2182425"/>
    <lineage>
        <taxon>Bacteria</taxon>
        <taxon>Pseudomonadati</taxon>
        <taxon>Pseudomonadota</taxon>
        <taxon>Alphaproteobacteria</taxon>
        <taxon>Hyphomicrobiales</taxon>
        <taxon>Rhizobiaceae</taxon>
        <taxon>Metarhizobium</taxon>
    </lineage>
</organism>
<dbReference type="AlphaFoldDB" id="A0A2U2DVK0"/>
<dbReference type="GO" id="GO:0000976">
    <property type="term" value="F:transcription cis-regulatory region binding"/>
    <property type="evidence" value="ECO:0007669"/>
    <property type="project" value="TreeGrafter"/>
</dbReference>
<sequence>MKESKRKAVSPEQRKREILDAAFAVFTERGFAATRIEDIAARAGIAKGTVYLHFADKEALFTGLVAGLASPVLAEIGAVAIRDGLTGRQAVTLLYDTFVRLVLRTERRHLIRLIISEGPAFPAIAEIYHRDVISVGLKALQQVLSRAAERGELRAPAVAAVPQIVASPLILSIVWGSLFERLEPLDTKKLFDAFLDTLFMPPGDA</sequence>
<evidence type="ECO:0000256" key="3">
    <source>
        <dbReference type="ARBA" id="ARBA00023163"/>
    </source>
</evidence>
<dbReference type="PROSITE" id="PS50977">
    <property type="entry name" value="HTH_TETR_2"/>
    <property type="match status" value="1"/>
</dbReference>
<dbReference type="InterPro" id="IPR036271">
    <property type="entry name" value="Tet_transcr_reg_TetR-rel_C_sf"/>
</dbReference>
<dbReference type="SUPFAM" id="SSF46689">
    <property type="entry name" value="Homeodomain-like"/>
    <property type="match status" value="1"/>
</dbReference>
<keyword evidence="2 4" id="KW-0238">DNA-binding</keyword>
<dbReference type="InterPro" id="IPR050109">
    <property type="entry name" value="HTH-type_TetR-like_transc_reg"/>
</dbReference>
<feature type="domain" description="HTH tetR-type" evidence="5">
    <location>
        <begin position="12"/>
        <end position="72"/>
    </location>
</feature>